<dbReference type="PANTHER" id="PTHR33828">
    <property type="entry name" value="OS05G0596200 PROTEIN"/>
    <property type="match status" value="1"/>
</dbReference>
<evidence type="ECO:0000313" key="3">
    <source>
        <dbReference type="Proteomes" id="UP001443914"/>
    </source>
</evidence>
<evidence type="ECO:0000313" key="2">
    <source>
        <dbReference type="EMBL" id="KAK9755075.1"/>
    </source>
</evidence>
<dbReference type="AlphaFoldDB" id="A0AAW1NEX5"/>
<feature type="compositionally biased region" description="Acidic residues" evidence="1">
    <location>
        <begin position="183"/>
        <end position="198"/>
    </location>
</feature>
<gene>
    <name evidence="2" type="ORF">RND81_01G000700</name>
</gene>
<feature type="compositionally biased region" description="Basic and acidic residues" evidence="1">
    <location>
        <begin position="140"/>
        <end position="155"/>
    </location>
</feature>
<proteinExistence type="predicted"/>
<organism evidence="2 3">
    <name type="scientific">Saponaria officinalis</name>
    <name type="common">Common soapwort</name>
    <name type="synonym">Lychnis saponaria</name>
    <dbReference type="NCBI Taxonomy" id="3572"/>
    <lineage>
        <taxon>Eukaryota</taxon>
        <taxon>Viridiplantae</taxon>
        <taxon>Streptophyta</taxon>
        <taxon>Embryophyta</taxon>
        <taxon>Tracheophyta</taxon>
        <taxon>Spermatophyta</taxon>
        <taxon>Magnoliopsida</taxon>
        <taxon>eudicotyledons</taxon>
        <taxon>Gunneridae</taxon>
        <taxon>Pentapetalae</taxon>
        <taxon>Caryophyllales</taxon>
        <taxon>Caryophyllaceae</taxon>
        <taxon>Caryophylleae</taxon>
        <taxon>Saponaria</taxon>
    </lineage>
</organism>
<comment type="caution">
    <text evidence="2">The sequence shown here is derived from an EMBL/GenBank/DDBJ whole genome shotgun (WGS) entry which is preliminary data.</text>
</comment>
<protein>
    <submittedName>
        <fullName evidence="2">Uncharacterized protein</fullName>
    </submittedName>
</protein>
<name>A0AAW1NEX5_SAPOF</name>
<sequence>MRPKKEEYEEAEDEEDEKPIGMKMKQKSNTTKSKPNKQVPLDDKKKGRRKKEEEEEEGKKKRIKKVYDLPGQKRDPPEQRDPLRIFYETLYQQKPSSELAALWMMESGLLPLEEANKVYEKKMKKMKNQRVTSPAKSVKTVKETHSVTVKKRVETSTRISSTKKRTTVSASASKQSKKPKDESSEEDSSSDEESEEEFAPTPQKSAKKAKVEAN</sequence>
<reference evidence="2" key="1">
    <citation type="submission" date="2024-03" db="EMBL/GenBank/DDBJ databases">
        <title>WGS assembly of Saponaria officinalis var. Norfolk2.</title>
        <authorList>
            <person name="Jenkins J."/>
            <person name="Shu S."/>
            <person name="Grimwood J."/>
            <person name="Barry K."/>
            <person name="Goodstein D."/>
            <person name="Schmutz J."/>
            <person name="Leebens-Mack J."/>
            <person name="Osbourn A."/>
        </authorList>
    </citation>
    <scope>NUCLEOTIDE SEQUENCE [LARGE SCALE GENOMIC DNA]</scope>
    <source>
        <strain evidence="2">JIC</strain>
    </source>
</reference>
<dbReference type="EMBL" id="JBDFQZ010000001">
    <property type="protein sequence ID" value="KAK9755075.1"/>
    <property type="molecule type" value="Genomic_DNA"/>
</dbReference>
<feature type="region of interest" description="Disordered" evidence="1">
    <location>
        <begin position="1"/>
        <end position="81"/>
    </location>
</feature>
<feature type="region of interest" description="Disordered" evidence="1">
    <location>
        <begin position="124"/>
        <end position="214"/>
    </location>
</feature>
<dbReference type="Proteomes" id="UP001443914">
    <property type="component" value="Unassembled WGS sequence"/>
</dbReference>
<dbReference type="PANTHER" id="PTHR33828:SF2">
    <property type="entry name" value="NUCLEOLIN"/>
    <property type="match status" value="1"/>
</dbReference>
<accession>A0AAW1NEX5</accession>
<feature type="compositionally biased region" description="Acidic residues" evidence="1">
    <location>
        <begin position="8"/>
        <end position="17"/>
    </location>
</feature>
<feature type="compositionally biased region" description="Basic and acidic residues" evidence="1">
    <location>
        <begin position="65"/>
        <end position="81"/>
    </location>
</feature>
<evidence type="ECO:0000256" key="1">
    <source>
        <dbReference type="SAM" id="MobiDB-lite"/>
    </source>
</evidence>
<keyword evidence="3" id="KW-1185">Reference proteome</keyword>